<dbReference type="AlphaFoldDB" id="A0A8R7UYE2"/>
<evidence type="ECO:0000313" key="1">
    <source>
        <dbReference type="EnsemblPlants" id="TuG1812G0700000223.01.T01.cds360109"/>
    </source>
</evidence>
<dbReference type="EnsemblPlants" id="TuG1812G0700000223.01.T01">
    <property type="protein sequence ID" value="TuG1812G0700000223.01.T01.cds360109"/>
    <property type="gene ID" value="TuG1812G0700000223.01"/>
</dbReference>
<dbReference type="Proteomes" id="UP000015106">
    <property type="component" value="Chromosome 7"/>
</dbReference>
<evidence type="ECO:0000313" key="2">
    <source>
        <dbReference type="Proteomes" id="UP000015106"/>
    </source>
</evidence>
<protein>
    <submittedName>
        <fullName evidence="1">Uncharacterized protein</fullName>
    </submittedName>
</protein>
<reference evidence="1" key="2">
    <citation type="submission" date="2018-03" db="EMBL/GenBank/DDBJ databases">
        <title>The Triticum urartu genome reveals the dynamic nature of wheat genome evolution.</title>
        <authorList>
            <person name="Ling H."/>
            <person name="Ma B."/>
            <person name="Shi X."/>
            <person name="Liu H."/>
            <person name="Dong L."/>
            <person name="Sun H."/>
            <person name="Cao Y."/>
            <person name="Gao Q."/>
            <person name="Zheng S."/>
            <person name="Li Y."/>
            <person name="Yu Y."/>
            <person name="Du H."/>
            <person name="Qi M."/>
            <person name="Li Y."/>
            <person name="Yu H."/>
            <person name="Cui Y."/>
            <person name="Wang N."/>
            <person name="Chen C."/>
            <person name="Wu H."/>
            <person name="Zhao Y."/>
            <person name="Zhang J."/>
            <person name="Li Y."/>
            <person name="Zhou W."/>
            <person name="Zhang B."/>
            <person name="Hu W."/>
            <person name="Eijk M."/>
            <person name="Tang J."/>
            <person name="Witsenboer H."/>
            <person name="Zhao S."/>
            <person name="Li Z."/>
            <person name="Zhang A."/>
            <person name="Wang D."/>
            <person name="Liang C."/>
        </authorList>
    </citation>
    <scope>NUCLEOTIDE SEQUENCE [LARGE SCALE GENOMIC DNA]</scope>
    <source>
        <strain evidence="1">cv. G1812</strain>
    </source>
</reference>
<dbReference type="Gramene" id="TuG1812G0700000223.01.T01">
    <property type="protein sequence ID" value="TuG1812G0700000223.01.T01.cds360109"/>
    <property type="gene ID" value="TuG1812G0700000223.01"/>
</dbReference>
<keyword evidence="2" id="KW-1185">Reference proteome</keyword>
<reference evidence="2" key="1">
    <citation type="journal article" date="2013" name="Nature">
        <title>Draft genome of the wheat A-genome progenitor Triticum urartu.</title>
        <authorList>
            <person name="Ling H.Q."/>
            <person name="Zhao S."/>
            <person name="Liu D."/>
            <person name="Wang J."/>
            <person name="Sun H."/>
            <person name="Zhang C."/>
            <person name="Fan H."/>
            <person name="Li D."/>
            <person name="Dong L."/>
            <person name="Tao Y."/>
            <person name="Gao C."/>
            <person name="Wu H."/>
            <person name="Li Y."/>
            <person name="Cui Y."/>
            <person name="Guo X."/>
            <person name="Zheng S."/>
            <person name="Wang B."/>
            <person name="Yu K."/>
            <person name="Liang Q."/>
            <person name="Yang W."/>
            <person name="Lou X."/>
            <person name="Chen J."/>
            <person name="Feng M."/>
            <person name="Jian J."/>
            <person name="Zhang X."/>
            <person name="Luo G."/>
            <person name="Jiang Y."/>
            <person name="Liu J."/>
            <person name="Wang Z."/>
            <person name="Sha Y."/>
            <person name="Zhang B."/>
            <person name="Wu H."/>
            <person name="Tang D."/>
            <person name="Shen Q."/>
            <person name="Xue P."/>
            <person name="Zou S."/>
            <person name="Wang X."/>
            <person name="Liu X."/>
            <person name="Wang F."/>
            <person name="Yang Y."/>
            <person name="An X."/>
            <person name="Dong Z."/>
            <person name="Zhang K."/>
            <person name="Zhang X."/>
            <person name="Luo M.C."/>
            <person name="Dvorak J."/>
            <person name="Tong Y."/>
            <person name="Wang J."/>
            <person name="Yang H."/>
            <person name="Li Z."/>
            <person name="Wang D."/>
            <person name="Zhang A."/>
            <person name="Wang J."/>
        </authorList>
    </citation>
    <scope>NUCLEOTIDE SEQUENCE</scope>
    <source>
        <strain evidence="2">cv. G1812</strain>
    </source>
</reference>
<organism evidence="1 2">
    <name type="scientific">Triticum urartu</name>
    <name type="common">Red wild einkorn</name>
    <name type="synonym">Crithodium urartu</name>
    <dbReference type="NCBI Taxonomy" id="4572"/>
    <lineage>
        <taxon>Eukaryota</taxon>
        <taxon>Viridiplantae</taxon>
        <taxon>Streptophyta</taxon>
        <taxon>Embryophyta</taxon>
        <taxon>Tracheophyta</taxon>
        <taxon>Spermatophyta</taxon>
        <taxon>Magnoliopsida</taxon>
        <taxon>Liliopsida</taxon>
        <taxon>Poales</taxon>
        <taxon>Poaceae</taxon>
        <taxon>BOP clade</taxon>
        <taxon>Pooideae</taxon>
        <taxon>Triticodae</taxon>
        <taxon>Triticeae</taxon>
        <taxon>Triticinae</taxon>
        <taxon>Triticum</taxon>
    </lineage>
</organism>
<proteinExistence type="predicted"/>
<name>A0A8R7UYE2_TRIUA</name>
<accession>A0A8R7UYE2</accession>
<reference evidence="1" key="3">
    <citation type="submission" date="2022-06" db="UniProtKB">
        <authorList>
            <consortium name="EnsemblPlants"/>
        </authorList>
    </citation>
    <scope>IDENTIFICATION</scope>
</reference>
<sequence>MDSDVAINFQISQLKQFTNSGEVKYFASISPDMKKQHSKKLIFHKGRYTVQEAKKYKRSNLSHHKVCRQISTFCTTELDRQSANLVRKTWSCLKTAHINDKILLQ</sequence>